<sequence>MRDGEQPPEKLFQMVHGEIITRDELQRYFEETDCPSNFLENWKQDQRGDNCIQIAIDAEGFTRLLWAQFRDIEVRLAQKQSEVGRLIVENWVEDLTDAIDKGNVDSVDDHPRRVAVRTAMKELPPGTSAKAIKRRIKKRLAALMDGWHP</sequence>
<gene>
    <name evidence="1" type="ORF">FISHEDRAFT_77484</name>
</gene>
<keyword evidence="2" id="KW-1185">Reference proteome</keyword>
<dbReference type="Proteomes" id="UP000054144">
    <property type="component" value="Unassembled WGS sequence"/>
</dbReference>
<evidence type="ECO:0000313" key="1">
    <source>
        <dbReference type="EMBL" id="KIY44573.1"/>
    </source>
</evidence>
<organism evidence="1 2">
    <name type="scientific">Fistulina hepatica ATCC 64428</name>
    <dbReference type="NCBI Taxonomy" id="1128425"/>
    <lineage>
        <taxon>Eukaryota</taxon>
        <taxon>Fungi</taxon>
        <taxon>Dikarya</taxon>
        <taxon>Basidiomycota</taxon>
        <taxon>Agaricomycotina</taxon>
        <taxon>Agaricomycetes</taxon>
        <taxon>Agaricomycetidae</taxon>
        <taxon>Agaricales</taxon>
        <taxon>Fistulinaceae</taxon>
        <taxon>Fistulina</taxon>
    </lineage>
</organism>
<dbReference type="OrthoDB" id="9922773at2759"/>
<evidence type="ECO:0000313" key="2">
    <source>
        <dbReference type="Proteomes" id="UP000054144"/>
    </source>
</evidence>
<proteinExistence type="predicted"/>
<accession>A0A0D7A189</accession>
<protein>
    <submittedName>
        <fullName evidence="1">Uncharacterized protein</fullName>
    </submittedName>
</protein>
<reference evidence="1 2" key="1">
    <citation type="journal article" date="2015" name="Fungal Genet. Biol.">
        <title>Evolution of novel wood decay mechanisms in Agaricales revealed by the genome sequences of Fistulina hepatica and Cylindrobasidium torrendii.</title>
        <authorList>
            <person name="Floudas D."/>
            <person name="Held B.W."/>
            <person name="Riley R."/>
            <person name="Nagy L.G."/>
            <person name="Koehler G."/>
            <person name="Ransdell A.S."/>
            <person name="Younus H."/>
            <person name="Chow J."/>
            <person name="Chiniquy J."/>
            <person name="Lipzen A."/>
            <person name="Tritt A."/>
            <person name="Sun H."/>
            <person name="Haridas S."/>
            <person name="LaButti K."/>
            <person name="Ohm R.A."/>
            <person name="Kues U."/>
            <person name="Blanchette R.A."/>
            <person name="Grigoriev I.V."/>
            <person name="Minto R.E."/>
            <person name="Hibbett D.S."/>
        </authorList>
    </citation>
    <scope>NUCLEOTIDE SEQUENCE [LARGE SCALE GENOMIC DNA]</scope>
    <source>
        <strain evidence="1 2">ATCC 64428</strain>
    </source>
</reference>
<name>A0A0D7A189_9AGAR</name>
<dbReference type="AlphaFoldDB" id="A0A0D7A189"/>
<dbReference type="EMBL" id="KN882089">
    <property type="protein sequence ID" value="KIY44573.1"/>
    <property type="molecule type" value="Genomic_DNA"/>
</dbReference>